<accession>A0AAJ0MAU0</accession>
<dbReference type="Pfam" id="PF26640">
    <property type="entry name" value="DUF8212"/>
    <property type="match status" value="1"/>
</dbReference>
<evidence type="ECO:0000313" key="3">
    <source>
        <dbReference type="EMBL" id="KAK3346636.1"/>
    </source>
</evidence>
<dbReference type="PANTHER" id="PTHR10622">
    <property type="entry name" value="HET DOMAIN-CONTAINING PROTEIN"/>
    <property type="match status" value="1"/>
</dbReference>
<dbReference type="Pfam" id="PF06985">
    <property type="entry name" value="HET"/>
    <property type="match status" value="1"/>
</dbReference>
<evidence type="ECO:0000259" key="2">
    <source>
        <dbReference type="Pfam" id="PF26640"/>
    </source>
</evidence>
<organism evidence="3 4">
    <name type="scientific">Lasiosphaeria hispida</name>
    <dbReference type="NCBI Taxonomy" id="260671"/>
    <lineage>
        <taxon>Eukaryota</taxon>
        <taxon>Fungi</taxon>
        <taxon>Dikarya</taxon>
        <taxon>Ascomycota</taxon>
        <taxon>Pezizomycotina</taxon>
        <taxon>Sordariomycetes</taxon>
        <taxon>Sordariomycetidae</taxon>
        <taxon>Sordariales</taxon>
        <taxon>Lasiosphaeriaceae</taxon>
        <taxon>Lasiosphaeria</taxon>
    </lineage>
</organism>
<proteinExistence type="predicted"/>
<evidence type="ECO:0000313" key="4">
    <source>
        <dbReference type="Proteomes" id="UP001275084"/>
    </source>
</evidence>
<dbReference type="EMBL" id="JAUIQD010000006">
    <property type="protein sequence ID" value="KAK3346636.1"/>
    <property type="molecule type" value="Genomic_DNA"/>
</dbReference>
<dbReference type="PANTHER" id="PTHR10622:SF10">
    <property type="entry name" value="HET DOMAIN-CONTAINING PROTEIN"/>
    <property type="match status" value="1"/>
</dbReference>
<dbReference type="InterPro" id="IPR058525">
    <property type="entry name" value="DUF8212"/>
</dbReference>
<reference evidence="3" key="1">
    <citation type="journal article" date="2023" name="Mol. Phylogenet. Evol.">
        <title>Genome-scale phylogeny and comparative genomics of the fungal order Sordariales.</title>
        <authorList>
            <person name="Hensen N."/>
            <person name="Bonometti L."/>
            <person name="Westerberg I."/>
            <person name="Brannstrom I.O."/>
            <person name="Guillou S."/>
            <person name="Cros-Aarteil S."/>
            <person name="Calhoun S."/>
            <person name="Haridas S."/>
            <person name="Kuo A."/>
            <person name="Mondo S."/>
            <person name="Pangilinan J."/>
            <person name="Riley R."/>
            <person name="LaButti K."/>
            <person name="Andreopoulos B."/>
            <person name="Lipzen A."/>
            <person name="Chen C."/>
            <person name="Yan M."/>
            <person name="Daum C."/>
            <person name="Ng V."/>
            <person name="Clum A."/>
            <person name="Steindorff A."/>
            <person name="Ohm R.A."/>
            <person name="Martin F."/>
            <person name="Silar P."/>
            <person name="Natvig D.O."/>
            <person name="Lalanne C."/>
            <person name="Gautier V."/>
            <person name="Ament-Velasquez S.L."/>
            <person name="Kruys A."/>
            <person name="Hutchinson M.I."/>
            <person name="Powell A.J."/>
            <person name="Barry K."/>
            <person name="Miller A.N."/>
            <person name="Grigoriev I.V."/>
            <person name="Debuchy R."/>
            <person name="Gladieux P."/>
            <person name="Hiltunen Thoren M."/>
            <person name="Johannesson H."/>
        </authorList>
    </citation>
    <scope>NUCLEOTIDE SEQUENCE</scope>
    <source>
        <strain evidence="3">CBS 955.72</strain>
    </source>
</reference>
<feature type="domain" description="Heterokaryon incompatibility" evidence="1">
    <location>
        <begin position="27"/>
        <end position="114"/>
    </location>
</feature>
<comment type="caution">
    <text evidence="3">The sequence shown here is derived from an EMBL/GenBank/DDBJ whole genome shotgun (WGS) entry which is preliminary data.</text>
</comment>
<protein>
    <submittedName>
        <fullName evidence="3">Heterokaryon incompatibility protein-domain-containing protein</fullName>
    </submittedName>
</protein>
<dbReference type="AlphaFoldDB" id="A0AAJ0MAU0"/>
<dbReference type="Proteomes" id="UP001275084">
    <property type="component" value="Unassembled WGS sequence"/>
</dbReference>
<evidence type="ECO:0000259" key="1">
    <source>
        <dbReference type="Pfam" id="PF06985"/>
    </source>
</evidence>
<feature type="domain" description="DUF8212" evidence="2">
    <location>
        <begin position="230"/>
        <end position="262"/>
    </location>
</feature>
<sequence>MACSVIPLYVSKTFQLTEFFGVPPPPYAILSHTWGEDSEEVSYHDVLTGRLNVVETRPIKVSGCCEQAKRDGCDYVWIDTCCIDKTNSVELQEAINSMFKWYQEAEICYAFLSDVPTGDEPQNPGSSFSSSRWFQRGWTLQELLAPFDVCFYDSEWQSLGTKGDLCDAIEEITRIQSSFLLGLEELHDASVAQRMCWAARRVTKRKEDMAYCLLGIFGVAMPMIYGEGDRAFRRLQEQIMKDIGDDSILAWSSSCQRISIRKLQPDCFTGTTS</sequence>
<name>A0AAJ0MAU0_9PEZI</name>
<keyword evidence="4" id="KW-1185">Reference proteome</keyword>
<dbReference type="InterPro" id="IPR010730">
    <property type="entry name" value="HET"/>
</dbReference>
<gene>
    <name evidence="3" type="ORF">B0T25DRAFT_592749</name>
</gene>
<reference evidence="3" key="2">
    <citation type="submission" date="2023-06" db="EMBL/GenBank/DDBJ databases">
        <authorList>
            <consortium name="Lawrence Berkeley National Laboratory"/>
            <person name="Haridas S."/>
            <person name="Hensen N."/>
            <person name="Bonometti L."/>
            <person name="Westerberg I."/>
            <person name="Brannstrom I.O."/>
            <person name="Guillou S."/>
            <person name="Cros-Aarteil S."/>
            <person name="Calhoun S."/>
            <person name="Kuo A."/>
            <person name="Mondo S."/>
            <person name="Pangilinan J."/>
            <person name="Riley R."/>
            <person name="Labutti K."/>
            <person name="Andreopoulos B."/>
            <person name="Lipzen A."/>
            <person name="Chen C."/>
            <person name="Yanf M."/>
            <person name="Daum C."/>
            <person name="Ng V."/>
            <person name="Clum A."/>
            <person name="Steindorff A."/>
            <person name="Ohm R."/>
            <person name="Martin F."/>
            <person name="Silar P."/>
            <person name="Natvig D."/>
            <person name="Lalanne C."/>
            <person name="Gautier V."/>
            <person name="Ament-Velasquez S.L."/>
            <person name="Kruys A."/>
            <person name="Hutchinson M.I."/>
            <person name="Powell A.J."/>
            <person name="Barry K."/>
            <person name="Miller A.N."/>
            <person name="Grigoriev I.V."/>
            <person name="Debuchy R."/>
            <person name="Gladieux P."/>
            <person name="Thoren M.H."/>
            <person name="Johannesson H."/>
        </authorList>
    </citation>
    <scope>NUCLEOTIDE SEQUENCE</scope>
    <source>
        <strain evidence="3">CBS 955.72</strain>
    </source>
</reference>